<dbReference type="SUPFAM" id="SSF54236">
    <property type="entry name" value="Ubiquitin-like"/>
    <property type="match status" value="1"/>
</dbReference>
<dbReference type="InterPro" id="IPR039749">
    <property type="entry name" value="NUB1"/>
</dbReference>
<feature type="compositionally biased region" description="Low complexity" evidence="2">
    <location>
        <begin position="546"/>
        <end position="563"/>
    </location>
</feature>
<dbReference type="PROSITE" id="PS50030">
    <property type="entry name" value="UBA"/>
    <property type="match status" value="3"/>
</dbReference>
<feature type="domain" description="UBA" evidence="3">
    <location>
        <begin position="442"/>
        <end position="482"/>
    </location>
</feature>
<proteinExistence type="predicted"/>
<reference evidence="5" key="1">
    <citation type="submission" date="2022-08" db="UniProtKB">
        <authorList>
            <consortium name="EnsemblMetazoa"/>
        </authorList>
    </citation>
    <scope>IDENTIFICATION</scope>
    <source>
        <strain evidence="5">05x7-T-G4-1.051#20</strain>
    </source>
</reference>
<dbReference type="GO" id="GO:2000058">
    <property type="term" value="P:regulation of ubiquitin-dependent protein catabolic process"/>
    <property type="evidence" value="ECO:0007669"/>
    <property type="project" value="TreeGrafter"/>
</dbReference>
<dbReference type="Pfam" id="PF26285">
    <property type="entry name" value="SASH1_Homeodomain"/>
    <property type="match status" value="1"/>
</dbReference>
<dbReference type="Proteomes" id="UP000005408">
    <property type="component" value="Unassembled WGS sequence"/>
</dbReference>
<feature type="coiled-coil region" evidence="1">
    <location>
        <begin position="169"/>
        <end position="196"/>
    </location>
</feature>
<dbReference type="OMA" id="EQKRYGM"/>
<protein>
    <recommendedName>
        <fullName evidence="7">NEDD8 ultimate buster 1</fullName>
    </recommendedName>
</protein>
<evidence type="ECO:0000313" key="5">
    <source>
        <dbReference type="EnsemblMetazoa" id="G27003.2:cds"/>
    </source>
</evidence>
<feature type="domain" description="UBA" evidence="3">
    <location>
        <begin position="370"/>
        <end position="410"/>
    </location>
</feature>
<dbReference type="CDD" id="cd14291">
    <property type="entry name" value="UBA1_NUB1_like"/>
    <property type="match status" value="1"/>
</dbReference>
<keyword evidence="6" id="KW-1185">Reference proteome</keyword>
<dbReference type="PANTHER" id="PTHR12948:SF3">
    <property type="entry name" value="NEDD8 ULTIMATE BUSTER 1"/>
    <property type="match status" value="1"/>
</dbReference>
<dbReference type="Gene3D" id="1.10.8.10">
    <property type="entry name" value="DNA helicase RuvA subunit, C-terminal domain"/>
    <property type="match status" value="3"/>
</dbReference>
<feature type="domain" description="Ubiquitin-like" evidence="4">
    <location>
        <begin position="92"/>
        <end position="165"/>
    </location>
</feature>
<dbReference type="OrthoDB" id="434245at2759"/>
<evidence type="ECO:0000256" key="2">
    <source>
        <dbReference type="SAM" id="MobiDB-lite"/>
    </source>
</evidence>
<name>A0A8W8L787_MAGGI</name>
<evidence type="ECO:0000313" key="6">
    <source>
        <dbReference type="Proteomes" id="UP000005408"/>
    </source>
</evidence>
<organism evidence="5 6">
    <name type="scientific">Magallana gigas</name>
    <name type="common">Pacific oyster</name>
    <name type="synonym">Crassostrea gigas</name>
    <dbReference type="NCBI Taxonomy" id="29159"/>
    <lineage>
        <taxon>Eukaryota</taxon>
        <taxon>Metazoa</taxon>
        <taxon>Spiralia</taxon>
        <taxon>Lophotrochozoa</taxon>
        <taxon>Mollusca</taxon>
        <taxon>Bivalvia</taxon>
        <taxon>Autobranchia</taxon>
        <taxon>Pteriomorphia</taxon>
        <taxon>Ostreida</taxon>
        <taxon>Ostreoidea</taxon>
        <taxon>Ostreidae</taxon>
        <taxon>Magallana</taxon>
    </lineage>
</organism>
<evidence type="ECO:0000259" key="4">
    <source>
        <dbReference type="PROSITE" id="PS50053"/>
    </source>
</evidence>
<feature type="region of interest" description="Disordered" evidence="2">
    <location>
        <begin position="537"/>
        <end position="589"/>
    </location>
</feature>
<dbReference type="AlphaFoldDB" id="A0A8W8L787"/>
<feature type="coiled-coil region" evidence="1">
    <location>
        <begin position="352"/>
        <end position="434"/>
    </location>
</feature>
<evidence type="ECO:0000259" key="3">
    <source>
        <dbReference type="PROSITE" id="PS50030"/>
    </source>
</evidence>
<dbReference type="InterPro" id="IPR000626">
    <property type="entry name" value="Ubiquitin-like_dom"/>
</dbReference>
<dbReference type="InterPro" id="IPR029071">
    <property type="entry name" value="Ubiquitin-like_domsf"/>
</dbReference>
<dbReference type="InterPro" id="IPR009060">
    <property type="entry name" value="UBA-like_sf"/>
</dbReference>
<sequence length="615" mass="69119">MDAPNYTIELQTQKVRQRLNADQIKLWLPPYTDTADGKQGQGNIPEELCVKYSNDLNIPAADIREILEHLRQHALQKLAERDQFQKTGKAVLKIKATGLRENKERISQIETVEISLTSTGCDLRQMLAEKLGLPAHHLKMICRGQVVSMTKSLQEQNVKHGSQLMCLYLSVSEAEAAQKEEEVMQMMNTRQAAELLSSKVEKDDYDVDIQIADQSGRPLKLPPEERKALTLAMTMHEKGRVAIKKKEITKALLLLLEADKEFRKCGANILNAVDNYAVLCLDIVWCYLCLQNIEELPDADQRLRSSEDCFVRSYGANLERLAAVKGESGTQLALYMKLHLLQGIVAFHHHRITEANVLLRKAEEELKRLQIDENQLSQMMVMGFSEREGRLGLRATNGDMTKAIQHIIEKRKEKEEIEKKVKKERRQKKIQRDLGKTASGAKVDMSLYENLISMGYGRGAAAAALKQTNNDLNQALEVLQLHPELLNLPDPEKKSVDITDDMIAQVVGMGFDTIMASRALQLVKGDVQKAIEELIQKGGILPPTPEESSPSSSDSSPSEAGPSHRSSEEEDKAIKELVSDLPEDEEDYLDLTLQEEAQYLEEYLAKVNSVLSTNT</sequence>
<dbReference type="SUPFAM" id="SSF46934">
    <property type="entry name" value="UBA-like"/>
    <property type="match status" value="3"/>
</dbReference>
<dbReference type="InterPro" id="IPR041207">
    <property type="entry name" value="NUB1_ubiquitin-like_dom"/>
</dbReference>
<dbReference type="InterPro" id="IPR033864">
    <property type="entry name" value="UBA2_scUBP14-like"/>
</dbReference>
<dbReference type="Gene3D" id="3.10.20.90">
    <property type="entry name" value="Phosphatidylinositol 3-kinase Catalytic Subunit, Chain A, domain 1"/>
    <property type="match status" value="1"/>
</dbReference>
<dbReference type="CDD" id="cd17062">
    <property type="entry name" value="Ubl_NUB1"/>
    <property type="match status" value="1"/>
</dbReference>
<dbReference type="EnsemblMetazoa" id="G27003.2">
    <property type="protein sequence ID" value="G27003.2:cds"/>
    <property type="gene ID" value="G27003"/>
</dbReference>
<evidence type="ECO:0008006" key="7">
    <source>
        <dbReference type="Google" id="ProtNLM"/>
    </source>
</evidence>
<dbReference type="Pfam" id="PF18037">
    <property type="entry name" value="Ubiquitin_5"/>
    <property type="match status" value="1"/>
</dbReference>
<evidence type="ECO:0000256" key="1">
    <source>
        <dbReference type="SAM" id="Coils"/>
    </source>
</evidence>
<dbReference type="PROSITE" id="PS50053">
    <property type="entry name" value="UBIQUITIN_2"/>
    <property type="match status" value="1"/>
</dbReference>
<feature type="domain" description="UBA" evidence="3">
    <location>
        <begin position="497"/>
        <end position="537"/>
    </location>
</feature>
<dbReference type="SMART" id="SM00165">
    <property type="entry name" value="UBA"/>
    <property type="match status" value="3"/>
</dbReference>
<dbReference type="InterPro" id="IPR058666">
    <property type="entry name" value="SASH1/NUB1_homeodomain"/>
</dbReference>
<dbReference type="EnsemblMetazoa" id="G27003.1">
    <property type="protein sequence ID" value="G27003.1:cds"/>
    <property type="gene ID" value="G27003"/>
</dbReference>
<dbReference type="InterPro" id="IPR015940">
    <property type="entry name" value="UBA"/>
</dbReference>
<dbReference type="PANTHER" id="PTHR12948">
    <property type="entry name" value="NEDD8 ULTIMATE BUSTER-1 BS4 PROTEIN"/>
    <property type="match status" value="1"/>
</dbReference>
<accession>A0A8W8L787</accession>
<dbReference type="CDD" id="cd14298">
    <property type="entry name" value="UBA2_scUBP14_like"/>
    <property type="match status" value="1"/>
</dbReference>
<keyword evidence="1" id="KW-0175">Coiled coil</keyword>